<dbReference type="AlphaFoldDB" id="A0A2K8MDN9"/>
<feature type="chain" id="PRO_5014823588" description="DUF2946 domain-containing protein" evidence="2">
    <location>
        <begin position="26"/>
        <end position="110"/>
    </location>
</feature>
<evidence type="ECO:0008006" key="5">
    <source>
        <dbReference type="Google" id="ProtNLM"/>
    </source>
</evidence>
<dbReference type="KEGG" id="sphc:CVN68_08215"/>
<dbReference type="EMBL" id="CP024923">
    <property type="protein sequence ID" value="ATY31957.1"/>
    <property type="molecule type" value="Genomic_DNA"/>
</dbReference>
<sequence length="110" mass="11433">MLRTAWLLLLCLIASSLMTTTTAHAQESYSAAEFSCGGAAHAEGDADEVPADGDRSVPHHHGTCHGHNLTATSASASLSPMTIVREAPDASGASRLARRTIDPALEPPRS</sequence>
<name>A0A2K8MDN9_9SPHN</name>
<dbReference type="OrthoDB" id="7473948at2"/>
<gene>
    <name evidence="3" type="ORF">CVN68_08215</name>
</gene>
<feature type="signal peptide" evidence="2">
    <location>
        <begin position="1"/>
        <end position="25"/>
    </location>
</feature>
<keyword evidence="4" id="KW-1185">Reference proteome</keyword>
<keyword evidence="2" id="KW-0732">Signal</keyword>
<feature type="compositionally biased region" description="Low complexity" evidence="1">
    <location>
        <begin position="69"/>
        <end position="79"/>
    </location>
</feature>
<dbReference type="RefSeq" id="WP_100281766.1">
    <property type="nucleotide sequence ID" value="NZ_CP024923.1"/>
</dbReference>
<evidence type="ECO:0000256" key="1">
    <source>
        <dbReference type="SAM" id="MobiDB-lite"/>
    </source>
</evidence>
<organism evidence="3 4">
    <name type="scientific">Sphingomonas psychrotolerans</name>
    <dbReference type="NCBI Taxonomy" id="1327635"/>
    <lineage>
        <taxon>Bacteria</taxon>
        <taxon>Pseudomonadati</taxon>
        <taxon>Pseudomonadota</taxon>
        <taxon>Alphaproteobacteria</taxon>
        <taxon>Sphingomonadales</taxon>
        <taxon>Sphingomonadaceae</taxon>
        <taxon>Sphingomonas</taxon>
    </lineage>
</organism>
<feature type="region of interest" description="Disordered" evidence="1">
    <location>
        <begin position="41"/>
        <end position="110"/>
    </location>
</feature>
<evidence type="ECO:0000256" key="2">
    <source>
        <dbReference type="SAM" id="SignalP"/>
    </source>
</evidence>
<protein>
    <recommendedName>
        <fullName evidence="5">DUF2946 domain-containing protein</fullName>
    </recommendedName>
</protein>
<accession>A0A2K8MDN9</accession>
<evidence type="ECO:0000313" key="4">
    <source>
        <dbReference type="Proteomes" id="UP000229081"/>
    </source>
</evidence>
<dbReference type="Proteomes" id="UP000229081">
    <property type="component" value="Chromosome"/>
</dbReference>
<proteinExistence type="predicted"/>
<evidence type="ECO:0000313" key="3">
    <source>
        <dbReference type="EMBL" id="ATY31957.1"/>
    </source>
</evidence>
<reference evidence="3 4" key="1">
    <citation type="submission" date="2017-11" db="EMBL/GenBank/DDBJ databases">
        <title>Complete genome sequence of Sphingomonas sp. Strain Cra20, a psychrotolerant potential plant growth promoting rhizobacteria.</title>
        <authorList>
            <person name="Luo Y."/>
        </authorList>
    </citation>
    <scope>NUCLEOTIDE SEQUENCE [LARGE SCALE GENOMIC DNA]</scope>
    <source>
        <strain evidence="3 4">Cra20</strain>
    </source>
</reference>